<keyword evidence="3" id="KW-0255">Endonuclease</keyword>
<dbReference type="AlphaFoldDB" id="A0A369Z393"/>
<keyword evidence="1" id="KW-0472">Membrane</keyword>
<evidence type="ECO:0000256" key="1">
    <source>
        <dbReference type="SAM" id="Phobius"/>
    </source>
</evidence>
<feature type="domain" description="Endonuclease/exonuclease/phosphatase" evidence="2">
    <location>
        <begin position="74"/>
        <end position="273"/>
    </location>
</feature>
<reference evidence="3 4" key="1">
    <citation type="submission" date="2018-05" db="EMBL/GenBank/DDBJ databases">
        <title>Draft Genome Sequences for a Diverse set of 7 Haemophilus Species.</title>
        <authorList>
            <person name="Nichols M."/>
            <person name="Topaz N."/>
            <person name="Wang X."/>
            <person name="Wang X."/>
            <person name="Boxrud D."/>
        </authorList>
    </citation>
    <scope>NUCLEOTIDE SEQUENCE [LARGE SCALE GENOMIC DNA]</scope>
    <source>
        <strain evidence="3 4">C2008001710</strain>
    </source>
</reference>
<organism evidence="3 4">
    <name type="scientific">Haemophilus parainfluenzae</name>
    <dbReference type="NCBI Taxonomy" id="729"/>
    <lineage>
        <taxon>Bacteria</taxon>
        <taxon>Pseudomonadati</taxon>
        <taxon>Pseudomonadota</taxon>
        <taxon>Gammaproteobacteria</taxon>
        <taxon>Pasteurellales</taxon>
        <taxon>Pasteurellaceae</taxon>
        <taxon>Haemophilus</taxon>
    </lineage>
</organism>
<keyword evidence="3" id="KW-0269">Exonuclease</keyword>
<keyword evidence="3" id="KW-0540">Nuclease</keyword>
<keyword evidence="3" id="KW-0378">Hydrolase</keyword>
<evidence type="ECO:0000313" key="4">
    <source>
        <dbReference type="Proteomes" id="UP000253910"/>
    </source>
</evidence>
<dbReference type="Gene3D" id="3.60.10.10">
    <property type="entry name" value="Endonuclease/exonuclease/phosphatase"/>
    <property type="match status" value="1"/>
</dbReference>
<proteinExistence type="predicted"/>
<dbReference type="InterPro" id="IPR005135">
    <property type="entry name" value="Endo/exonuclease/phosphatase"/>
</dbReference>
<dbReference type="EMBL" id="QEPW01000017">
    <property type="protein sequence ID" value="RDE89560.1"/>
    <property type="molecule type" value="Genomic_DNA"/>
</dbReference>
<gene>
    <name evidence="3" type="ORF">DPV87_08795</name>
</gene>
<feature type="transmembrane region" description="Helical" evidence="1">
    <location>
        <begin position="7"/>
        <end position="29"/>
    </location>
</feature>
<evidence type="ECO:0000259" key="2">
    <source>
        <dbReference type="Pfam" id="PF03372"/>
    </source>
</evidence>
<comment type="caution">
    <text evidence="3">The sequence shown here is derived from an EMBL/GenBank/DDBJ whole genome shotgun (WGS) entry which is preliminary data.</text>
</comment>
<protein>
    <submittedName>
        <fullName evidence="3">Endonuclease/exonuclease/phosphatase family protein</fullName>
    </submittedName>
</protein>
<sequence>MKRIYRFFAIGLVLVVLGAGYFFTNLTIFDRTFIQLNTSQKVSYTPFKNKLNMQCDKVNGLMPKLTSSHFRLVNWNVHKGQDKGWQEDLARLSKQADFVLLQEATQHQNLNTFSTALFVASFSFKDLLSGVKTFTNMQPEWYCGGGVAEPLIQIPKVASVMSFPLEKDASLLLINVHLINFEWGISAYQTQLEQLFSFVGNHQGPIIMSGDFNAWNEHRLNLVNNLMQKYGLDAVTLSQDERLKFLGYPLDYIFTRGVKVVSATSEVVTSSDHNPLLVEFELE</sequence>
<dbReference type="SUPFAM" id="SSF56219">
    <property type="entry name" value="DNase I-like"/>
    <property type="match status" value="1"/>
</dbReference>
<dbReference type="GO" id="GO:0004527">
    <property type="term" value="F:exonuclease activity"/>
    <property type="evidence" value="ECO:0007669"/>
    <property type="project" value="UniProtKB-KW"/>
</dbReference>
<dbReference type="RefSeq" id="WP_111315895.1">
    <property type="nucleotide sequence ID" value="NZ_QEPW01000017.1"/>
</dbReference>
<evidence type="ECO:0000313" key="3">
    <source>
        <dbReference type="EMBL" id="RDE89560.1"/>
    </source>
</evidence>
<dbReference type="GO" id="GO:0004519">
    <property type="term" value="F:endonuclease activity"/>
    <property type="evidence" value="ECO:0007669"/>
    <property type="project" value="UniProtKB-KW"/>
</dbReference>
<dbReference type="InterPro" id="IPR036691">
    <property type="entry name" value="Endo/exonu/phosph_ase_sf"/>
</dbReference>
<dbReference type="Proteomes" id="UP000253910">
    <property type="component" value="Unassembled WGS sequence"/>
</dbReference>
<dbReference type="Pfam" id="PF03372">
    <property type="entry name" value="Exo_endo_phos"/>
    <property type="match status" value="1"/>
</dbReference>
<accession>A0A369Z393</accession>
<keyword evidence="1" id="KW-0812">Transmembrane</keyword>
<dbReference type="NCBIfam" id="NF003840">
    <property type="entry name" value="PRK05421.1-2"/>
    <property type="match status" value="1"/>
</dbReference>
<dbReference type="NCBIfam" id="NF003842">
    <property type="entry name" value="PRK05421.1-4"/>
    <property type="match status" value="1"/>
</dbReference>
<keyword evidence="1" id="KW-1133">Transmembrane helix</keyword>
<name>A0A369Z393_HAEPA</name>